<dbReference type="Pfam" id="PF00348">
    <property type="entry name" value="polyprenyl_synt"/>
    <property type="match status" value="1"/>
</dbReference>
<evidence type="ECO:0000256" key="3">
    <source>
        <dbReference type="ARBA" id="ARBA00012439"/>
    </source>
</evidence>
<dbReference type="InterPro" id="IPR033749">
    <property type="entry name" value="Polyprenyl_synt_CS"/>
</dbReference>
<evidence type="ECO:0000256" key="8">
    <source>
        <dbReference type="ARBA" id="ARBA00023229"/>
    </source>
</evidence>
<dbReference type="PROSITE" id="PS00444">
    <property type="entry name" value="POLYPRENYL_SYNTHASE_2"/>
    <property type="match status" value="1"/>
</dbReference>
<dbReference type="GO" id="GO:0016114">
    <property type="term" value="P:terpenoid biosynthetic process"/>
    <property type="evidence" value="ECO:0007669"/>
    <property type="project" value="UniProtKB-ARBA"/>
</dbReference>
<evidence type="ECO:0000256" key="5">
    <source>
        <dbReference type="ARBA" id="ARBA00022679"/>
    </source>
</evidence>
<evidence type="ECO:0000256" key="9">
    <source>
        <dbReference type="ARBA" id="ARBA00032380"/>
    </source>
</evidence>
<keyword evidence="7" id="KW-0460">Magnesium</keyword>
<evidence type="ECO:0000313" key="14">
    <source>
        <dbReference type="Proteomes" id="UP000051249"/>
    </source>
</evidence>
<comment type="similarity">
    <text evidence="2 12">Belongs to the FPP/GGPP synthase family.</text>
</comment>
<dbReference type="PROSITE" id="PS00723">
    <property type="entry name" value="POLYPRENYL_SYNTHASE_1"/>
    <property type="match status" value="1"/>
</dbReference>
<evidence type="ECO:0000256" key="1">
    <source>
        <dbReference type="ARBA" id="ARBA00001946"/>
    </source>
</evidence>
<dbReference type="PANTHER" id="PTHR43281">
    <property type="entry name" value="FARNESYL DIPHOSPHATE SYNTHASE"/>
    <property type="match status" value="1"/>
</dbReference>
<comment type="cofactor">
    <cofactor evidence="1">
        <name>Mg(2+)</name>
        <dbReference type="ChEBI" id="CHEBI:18420"/>
    </cofactor>
</comment>
<proteinExistence type="inferred from homology"/>
<dbReference type="FunFam" id="1.10.600.10:FF:000001">
    <property type="entry name" value="Geranylgeranyl diphosphate synthase"/>
    <property type="match status" value="1"/>
</dbReference>
<comment type="caution">
    <text evidence="13">The sequence shown here is derived from an EMBL/GenBank/DDBJ whole genome shotgun (WGS) entry which is preliminary data.</text>
</comment>
<keyword evidence="5 12" id="KW-0808">Transferase</keyword>
<evidence type="ECO:0000256" key="2">
    <source>
        <dbReference type="ARBA" id="ARBA00006706"/>
    </source>
</evidence>
<dbReference type="GO" id="GO:0004337">
    <property type="term" value="F:(2E,6E)-farnesyl diphosphate synthase activity"/>
    <property type="evidence" value="ECO:0007669"/>
    <property type="project" value="UniProtKB-EC"/>
</dbReference>
<dbReference type="InterPro" id="IPR053378">
    <property type="entry name" value="Prenyl_diphosphate_synthase"/>
</dbReference>
<dbReference type="RefSeq" id="WP_057799376.1">
    <property type="nucleotide sequence ID" value="NZ_BJZZ01000014.1"/>
</dbReference>
<dbReference type="SUPFAM" id="SSF48576">
    <property type="entry name" value="Terpenoid synthases"/>
    <property type="match status" value="1"/>
</dbReference>
<dbReference type="EMBL" id="JQCQ01000015">
    <property type="protein sequence ID" value="KRO25182.1"/>
    <property type="molecule type" value="Genomic_DNA"/>
</dbReference>
<dbReference type="Gene3D" id="1.10.600.10">
    <property type="entry name" value="Farnesyl Diphosphate Synthase"/>
    <property type="match status" value="1"/>
</dbReference>
<dbReference type="AlphaFoldDB" id="A0A0R2NH84"/>
<protein>
    <recommendedName>
        <fullName evidence="4">Farnesyl diphosphate synthase</fullName>
        <ecNumber evidence="3">2.5.1.10</ecNumber>
    </recommendedName>
    <alternativeName>
        <fullName evidence="10">(2E,6E)-farnesyl diphosphate synthase</fullName>
    </alternativeName>
    <alternativeName>
        <fullName evidence="9">Geranyltranstransferase</fullName>
    </alternativeName>
</protein>
<dbReference type="PATRIC" id="fig|480391.4.peg.413"/>
<dbReference type="OrthoDB" id="9805316at2"/>
<reference evidence="13 14" key="1">
    <citation type="journal article" date="2015" name="Genome Announc.">
        <title>Expanding the biotechnology potential of lactobacilli through comparative genomics of 213 strains and associated genera.</title>
        <authorList>
            <person name="Sun Z."/>
            <person name="Harris H.M."/>
            <person name="McCann A."/>
            <person name="Guo C."/>
            <person name="Argimon S."/>
            <person name="Zhang W."/>
            <person name="Yang X."/>
            <person name="Jeffery I.B."/>
            <person name="Cooney J.C."/>
            <person name="Kagawa T.F."/>
            <person name="Liu W."/>
            <person name="Song Y."/>
            <person name="Salvetti E."/>
            <person name="Wrobel A."/>
            <person name="Rasinkangas P."/>
            <person name="Parkhill J."/>
            <person name="Rea M.C."/>
            <person name="O'Sullivan O."/>
            <person name="Ritari J."/>
            <person name="Douillard F.P."/>
            <person name="Paul Ross R."/>
            <person name="Yang R."/>
            <person name="Briner A.E."/>
            <person name="Felis G.E."/>
            <person name="de Vos W.M."/>
            <person name="Barrangou R."/>
            <person name="Klaenhammer T.R."/>
            <person name="Caufield P.W."/>
            <person name="Cui Y."/>
            <person name="Zhang H."/>
            <person name="O'Toole P.W."/>
        </authorList>
    </citation>
    <scope>NUCLEOTIDE SEQUENCE [LARGE SCALE GENOMIC DNA]</scope>
    <source>
        <strain evidence="13 14">DSM 23026</strain>
    </source>
</reference>
<dbReference type="GO" id="GO:0005737">
    <property type="term" value="C:cytoplasm"/>
    <property type="evidence" value="ECO:0007669"/>
    <property type="project" value="UniProtKB-ARBA"/>
</dbReference>
<evidence type="ECO:0000256" key="6">
    <source>
        <dbReference type="ARBA" id="ARBA00022723"/>
    </source>
</evidence>
<dbReference type="SFLD" id="SFLDG01017">
    <property type="entry name" value="Polyprenyl_Transferase_Like"/>
    <property type="match status" value="1"/>
</dbReference>
<dbReference type="EC" id="2.5.1.10" evidence="3"/>
<dbReference type="InterPro" id="IPR008949">
    <property type="entry name" value="Isoprenoid_synthase_dom_sf"/>
</dbReference>
<dbReference type="CDD" id="cd00685">
    <property type="entry name" value="Trans_IPPS_HT"/>
    <property type="match status" value="1"/>
</dbReference>
<evidence type="ECO:0000256" key="7">
    <source>
        <dbReference type="ARBA" id="ARBA00022842"/>
    </source>
</evidence>
<sequence>MTKSLSSFQNQNIPKINQRIDDLLDQTVFDNELKSMMAYSIHAGGKRLRPLLLLAIIETVQNILTKDDFTVAAALEAIHTYSLIHDDLPAMDNDDLRRGNPTSHKKYGEAHAILTGDALLTVAFQWLSSLDGDSDKTVKLVTELSAAAGPSGMVIGQVWDIEGVTKQYSMDKLQQLHENKTGRLLKFTAQAANVLTNVSKQLADELVGFTTNFGLAYQIFDDIADVTETTAQLGKTAHKDLAQNKNTYPNLEGLQQAKLDLDNVIKHMNENLQRMSEIDSTLDLGLLRGFIQYLQLDGEK</sequence>
<evidence type="ECO:0000256" key="11">
    <source>
        <dbReference type="ARBA" id="ARBA00049399"/>
    </source>
</evidence>
<comment type="catalytic activity">
    <reaction evidence="11">
        <text>isopentenyl diphosphate + (2E)-geranyl diphosphate = (2E,6E)-farnesyl diphosphate + diphosphate</text>
        <dbReference type="Rhea" id="RHEA:19361"/>
        <dbReference type="ChEBI" id="CHEBI:33019"/>
        <dbReference type="ChEBI" id="CHEBI:58057"/>
        <dbReference type="ChEBI" id="CHEBI:128769"/>
        <dbReference type="ChEBI" id="CHEBI:175763"/>
        <dbReference type="EC" id="2.5.1.10"/>
    </reaction>
</comment>
<keyword evidence="14" id="KW-1185">Reference proteome</keyword>
<evidence type="ECO:0000256" key="10">
    <source>
        <dbReference type="ARBA" id="ARBA00032873"/>
    </source>
</evidence>
<evidence type="ECO:0000256" key="12">
    <source>
        <dbReference type="RuleBase" id="RU004466"/>
    </source>
</evidence>
<evidence type="ECO:0000256" key="4">
    <source>
        <dbReference type="ARBA" id="ARBA00015100"/>
    </source>
</evidence>
<dbReference type="NCBIfam" id="NF045485">
    <property type="entry name" value="FPPsyn"/>
    <property type="match status" value="1"/>
</dbReference>
<evidence type="ECO:0000313" key="13">
    <source>
        <dbReference type="EMBL" id="KRO25182.1"/>
    </source>
</evidence>
<name>A0A0R2NH84_9LACO</name>
<keyword evidence="6" id="KW-0479">Metal-binding</keyword>
<dbReference type="GO" id="GO:0046872">
    <property type="term" value="F:metal ion binding"/>
    <property type="evidence" value="ECO:0007669"/>
    <property type="project" value="UniProtKB-KW"/>
</dbReference>
<accession>A0A0R2NH84</accession>
<keyword evidence="8" id="KW-0414">Isoprene biosynthesis</keyword>
<gene>
    <name evidence="13" type="ORF">IV88_GL000409</name>
</gene>
<dbReference type="SFLD" id="SFLDS00005">
    <property type="entry name" value="Isoprenoid_Synthase_Type_I"/>
    <property type="match status" value="1"/>
</dbReference>
<dbReference type="PANTHER" id="PTHR43281:SF1">
    <property type="entry name" value="FARNESYL DIPHOSPHATE SYNTHASE"/>
    <property type="match status" value="1"/>
</dbReference>
<dbReference type="Proteomes" id="UP000051249">
    <property type="component" value="Unassembled WGS sequence"/>
</dbReference>
<dbReference type="InterPro" id="IPR000092">
    <property type="entry name" value="Polyprenyl_synt"/>
</dbReference>
<organism evidence="13 14">
    <name type="scientific">Pediococcus argentinicus</name>
    <dbReference type="NCBI Taxonomy" id="480391"/>
    <lineage>
        <taxon>Bacteria</taxon>
        <taxon>Bacillati</taxon>
        <taxon>Bacillota</taxon>
        <taxon>Bacilli</taxon>
        <taxon>Lactobacillales</taxon>
        <taxon>Lactobacillaceae</taxon>
        <taxon>Pediococcus</taxon>
    </lineage>
</organism>